<dbReference type="CDD" id="cd00442">
    <property type="entry name" value="Lyz-like"/>
    <property type="match status" value="1"/>
</dbReference>
<protein>
    <submittedName>
        <fullName evidence="3">Transglycosylase SLT domain-containing protein</fullName>
    </submittedName>
</protein>
<dbReference type="EMBL" id="JACVEW010000004">
    <property type="protein sequence ID" value="MBP0047828.1"/>
    <property type="molecule type" value="Genomic_DNA"/>
</dbReference>
<comment type="caution">
    <text evidence="3">The sequence shown here is derived from an EMBL/GenBank/DDBJ whole genome shotgun (WGS) entry which is preliminary data.</text>
</comment>
<proteinExistence type="predicted"/>
<dbReference type="PROSITE" id="PS51257">
    <property type="entry name" value="PROKAR_LIPOPROTEIN"/>
    <property type="match status" value="1"/>
</dbReference>
<evidence type="ECO:0000259" key="2">
    <source>
        <dbReference type="Pfam" id="PF19489"/>
    </source>
</evidence>
<feature type="signal peptide" evidence="1">
    <location>
        <begin position="1"/>
        <end position="18"/>
    </location>
</feature>
<evidence type="ECO:0000313" key="4">
    <source>
        <dbReference type="Proteomes" id="UP000810171"/>
    </source>
</evidence>
<name>A0ABS3Z7Z1_9GAMM</name>
<dbReference type="InterPro" id="IPR045795">
    <property type="entry name" value="SLT_4"/>
</dbReference>
<gene>
    <name evidence="3" type="ORF">H9C73_03690</name>
</gene>
<dbReference type="Proteomes" id="UP000810171">
    <property type="component" value="Unassembled WGS sequence"/>
</dbReference>
<feature type="chain" id="PRO_5046976228" evidence="1">
    <location>
        <begin position="19"/>
        <end position="201"/>
    </location>
</feature>
<accession>A0ABS3Z7Z1</accession>
<organism evidence="3 4">
    <name type="scientific">Marinobacterium alkalitolerans</name>
    <dbReference type="NCBI Taxonomy" id="1542925"/>
    <lineage>
        <taxon>Bacteria</taxon>
        <taxon>Pseudomonadati</taxon>
        <taxon>Pseudomonadota</taxon>
        <taxon>Gammaproteobacteria</taxon>
        <taxon>Oceanospirillales</taxon>
        <taxon>Oceanospirillaceae</taxon>
        <taxon>Marinobacterium</taxon>
    </lineage>
</organism>
<reference evidence="3 4" key="1">
    <citation type="submission" date="2020-09" db="EMBL/GenBank/DDBJ databases">
        <authorList>
            <person name="Tanuku N.R.S."/>
        </authorList>
    </citation>
    <scope>NUCLEOTIDE SEQUENCE [LARGE SCALE GENOMIC DNA]</scope>
    <source>
        <strain evidence="3 4">AK62</strain>
    </source>
</reference>
<keyword evidence="1" id="KW-0732">Signal</keyword>
<evidence type="ECO:0000256" key="1">
    <source>
        <dbReference type="SAM" id="SignalP"/>
    </source>
</evidence>
<dbReference type="SUPFAM" id="SSF53955">
    <property type="entry name" value="Lysozyme-like"/>
    <property type="match status" value="1"/>
</dbReference>
<dbReference type="Pfam" id="PF19489">
    <property type="entry name" value="SLT_4"/>
    <property type="match status" value="1"/>
</dbReference>
<dbReference type="RefSeq" id="WP_209286447.1">
    <property type="nucleotide sequence ID" value="NZ_JACVEW010000004.1"/>
</dbReference>
<evidence type="ECO:0000313" key="3">
    <source>
        <dbReference type="EMBL" id="MBP0047828.1"/>
    </source>
</evidence>
<dbReference type="Gene3D" id="1.10.530.10">
    <property type="match status" value="1"/>
</dbReference>
<dbReference type="InterPro" id="IPR023346">
    <property type="entry name" value="Lysozyme-like_dom_sf"/>
</dbReference>
<keyword evidence="4" id="KW-1185">Reference proteome</keyword>
<sequence length="201" mass="23496">MRKKRLLLALPLLLTACATTPPSSVENACRIFREKPDWFDASLAVEKKYGLPVQVQLAIMRQESSFKHNAAPPRETFLGIPLWWRESSAYGYAQVKDETWDWYKDKTGNWGADRDEYDDAVDFMGWYADMSQKTLGISKWDAYNQYLAYHEGHGGWQRKTYNSKGWLVSVARKVDANARMYGEQLRGCRHRLNSSPWWWPF</sequence>
<feature type="domain" description="Transglycosylase SLT" evidence="2">
    <location>
        <begin position="7"/>
        <end position="188"/>
    </location>
</feature>